<dbReference type="HOGENOM" id="CLU_2367160_0_0_6"/>
<comment type="caution">
    <text evidence="1">The sequence shown here is derived from an EMBL/GenBank/DDBJ whole genome shotgun (WGS) entry which is preliminary data.</text>
</comment>
<dbReference type="EMBL" id="AAQH01000002">
    <property type="protein sequence ID" value="EAT13370.1"/>
    <property type="molecule type" value="Genomic_DNA"/>
</dbReference>
<keyword evidence="2" id="KW-1185">Reference proteome</keyword>
<organism evidence="1 2">
    <name type="scientific">Bermanella marisrubri</name>
    <dbReference type="NCBI Taxonomy" id="207949"/>
    <lineage>
        <taxon>Bacteria</taxon>
        <taxon>Pseudomonadati</taxon>
        <taxon>Pseudomonadota</taxon>
        <taxon>Gammaproteobacteria</taxon>
        <taxon>Oceanospirillales</taxon>
        <taxon>Oceanospirillaceae</taxon>
        <taxon>Bermanella</taxon>
    </lineage>
</organism>
<evidence type="ECO:0000313" key="2">
    <source>
        <dbReference type="Proteomes" id="UP000004263"/>
    </source>
</evidence>
<sequence length="95" mass="11415">MTEIERQILTIRQLKEKAEYPTKSAAGFIIEEWANSNRPEVAAWFSRDLIKHCVRTWKMNLSKWFENESLYVRELKVWEPKFQRVIDELESRANG</sequence>
<dbReference type="STRING" id="207949.RED65_01380"/>
<dbReference type="RefSeq" id="WP_007017754.1">
    <property type="nucleotide sequence ID" value="NZ_CH724114.1"/>
</dbReference>
<evidence type="ECO:0000313" key="1">
    <source>
        <dbReference type="EMBL" id="EAT13370.1"/>
    </source>
</evidence>
<reference evidence="1 2" key="1">
    <citation type="submission" date="2006-03" db="EMBL/GenBank/DDBJ databases">
        <authorList>
            <person name="Pinhassi J."/>
            <person name="Pedros-Alio C."/>
            <person name="Ferriera S."/>
            <person name="Johnson J."/>
            <person name="Kravitz S."/>
            <person name="Halpern A."/>
            <person name="Remington K."/>
            <person name="Beeson K."/>
            <person name="Tran B."/>
            <person name="Rogers Y.-H."/>
            <person name="Friedman R."/>
            <person name="Venter J.C."/>
        </authorList>
    </citation>
    <scope>NUCLEOTIDE SEQUENCE [LARGE SCALE GENOMIC DNA]</scope>
    <source>
        <strain evidence="1 2">RED65</strain>
    </source>
</reference>
<accession>Q1N4Q8</accession>
<protein>
    <submittedName>
        <fullName evidence="1">Uncharacterized protein</fullName>
    </submittedName>
</protein>
<name>Q1N4Q8_9GAMM</name>
<proteinExistence type="predicted"/>
<gene>
    <name evidence="1" type="ORF">RED65_01380</name>
</gene>
<dbReference type="Proteomes" id="UP000004263">
    <property type="component" value="Unassembled WGS sequence"/>
</dbReference>
<dbReference type="AlphaFoldDB" id="Q1N4Q8"/>